<gene>
    <name evidence="2" type="ORF">AFUS01_LOCUS33698</name>
</gene>
<dbReference type="Proteomes" id="UP000708208">
    <property type="component" value="Unassembled WGS sequence"/>
</dbReference>
<feature type="non-terminal residue" evidence="2">
    <location>
        <position position="67"/>
    </location>
</feature>
<dbReference type="EMBL" id="CAJVCH010529660">
    <property type="protein sequence ID" value="CAG7823483.1"/>
    <property type="molecule type" value="Genomic_DNA"/>
</dbReference>
<evidence type="ECO:0000313" key="3">
    <source>
        <dbReference type="Proteomes" id="UP000708208"/>
    </source>
</evidence>
<sequence length="67" mass="7207">MAAFGFGFPSFSNPMQKLSNPMQKPKKKAQAPGISKALHSSVSNMSNVGVGITTQLRIPSKVTFRRA</sequence>
<evidence type="ECO:0000256" key="1">
    <source>
        <dbReference type="SAM" id="MobiDB-lite"/>
    </source>
</evidence>
<reference evidence="2" key="1">
    <citation type="submission" date="2021-06" db="EMBL/GenBank/DDBJ databases">
        <authorList>
            <person name="Hodson N. C."/>
            <person name="Mongue J. A."/>
            <person name="Jaron S. K."/>
        </authorList>
    </citation>
    <scope>NUCLEOTIDE SEQUENCE</scope>
</reference>
<comment type="caution">
    <text evidence="2">The sequence shown here is derived from an EMBL/GenBank/DDBJ whole genome shotgun (WGS) entry which is preliminary data.</text>
</comment>
<name>A0A8J2PHK7_9HEXA</name>
<evidence type="ECO:0000313" key="2">
    <source>
        <dbReference type="EMBL" id="CAG7823483.1"/>
    </source>
</evidence>
<dbReference type="AlphaFoldDB" id="A0A8J2PHK7"/>
<protein>
    <submittedName>
        <fullName evidence="2">Uncharacterized protein</fullName>
    </submittedName>
</protein>
<accession>A0A8J2PHK7</accession>
<feature type="region of interest" description="Disordered" evidence="1">
    <location>
        <begin position="15"/>
        <end position="37"/>
    </location>
</feature>
<proteinExistence type="predicted"/>
<organism evidence="2 3">
    <name type="scientific">Allacma fusca</name>
    <dbReference type="NCBI Taxonomy" id="39272"/>
    <lineage>
        <taxon>Eukaryota</taxon>
        <taxon>Metazoa</taxon>
        <taxon>Ecdysozoa</taxon>
        <taxon>Arthropoda</taxon>
        <taxon>Hexapoda</taxon>
        <taxon>Collembola</taxon>
        <taxon>Symphypleona</taxon>
        <taxon>Sminthuridae</taxon>
        <taxon>Allacma</taxon>
    </lineage>
</organism>
<keyword evidence="3" id="KW-1185">Reference proteome</keyword>